<dbReference type="SUPFAM" id="SSF54919">
    <property type="entry name" value="Nucleoside diphosphate kinase, NDK"/>
    <property type="match status" value="1"/>
</dbReference>
<dbReference type="InterPro" id="IPR036850">
    <property type="entry name" value="NDK-like_dom_sf"/>
</dbReference>
<accession>A0ABW7HNX9</accession>
<gene>
    <name evidence="1" type="ORF">ACG5V6_04845</name>
</gene>
<evidence type="ECO:0000313" key="2">
    <source>
        <dbReference type="Proteomes" id="UP001607069"/>
    </source>
</evidence>
<protein>
    <submittedName>
        <fullName evidence="1">Uncharacterized protein</fullName>
    </submittedName>
</protein>
<evidence type="ECO:0000313" key="1">
    <source>
        <dbReference type="EMBL" id="MFH0247539.1"/>
    </source>
</evidence>
<keyword evidence="2" id="KW-1185">Reference proteome</keyword>
<sequence>MKRRPRTSGGVLAGIGWSRWSVVLCKPGRARRGLVDEVLERIDAVAPVPGRQDVVVADWQVFVHYWDLLVDRDRYDANTPAVLREMYAGKRVTVALAHGPAGTDTPASVRSLLGYFGPSQAAPDSVRGALWDGFCTLRAMAARRQASRQRVAGWSTARRRSAAVGGILTPSLPSARGRASR</sequence>
<name>A0ABW7HNX9_9ACTN</name>
<dbReference type="RefSeq" id="WP_279951734.1">
    <property type="nucleotide sequence ID" value="NZ_BAABEN010000018.1"/>
</dbReference>
<dbReference type="Gene3D" id="3.30.70.141">
    <property type="entry name" value="Nucleoside diphosphate kinase-like domain"/>
    <property type="match status" value="1"/>
</dbReference>
<dbReference type="Proteomes" id="UP001607069">
    <property type="component" value="Unassembled WGS sequence"/>
</dbReference>
<organism evidence="1 2">
    <name type="scientific">Streptomyces chitinivorans</name>
    <dbReference type="NCBI Taxonomy" id="1257027"/>
    <lineage>
        <taxon>Bacteria</taxon>
        <taxon>Bacillati</taxon>
        <taxon>Actinomycetota</taxon>
        <taxon>Actinomycetes</taxon>
        <taxon>Kitasatosporales</taxon>
        <taxon>Streptomycetaceae</taxon>
        <taxon>Streptomyces</taxon>
    </lineage>
</organism>
<reference evidence="1 2" key="1">
    <citation type="submission" date="2024-10" db="EMBL/GenBank/DDBJ databases">
        <authorList>
            <person name="Cho J.-C."/>
        </authorList>
    </citation>
    <scope>NUCLEOTIDE SEQUENCE [LARGE SCALE GENOMIC DNA]</scope>
    <source>
        <strain evidence="1 2">KCTC29696</strain>
    </source>
</reference>
<comment type="caution">
    <text evidence="1">The sequence shown here is derived from an EMBL/GenBank/DDBJ whole genome shotgun (WGS) entry which is preliminary data.</text>
</comment>
<proteinExistence type="predicted"/>
<dbReference type="EMBL" id="JBIHMK010000010">
    <property type="protein sequence ID" value="MFH0247539.1"/>
    <property type="molecule type" value="Genomic_DNA"/>
</dbReference>